<keyword evidence="6 9" id="KW-1133">Transmembrane helix</keyword>
<dbReference type="Proteomes" id="UP000035159">
    <property type="component" value="Chromosome"/>
</dbReference>
<evidence type="ECO:0000256" key="1">
    <source>
        <dbReference type="ARBA" id="ARBA00004429"/>
    </source>
</evidence>
<keyword evidence="12" id="KW-1185">Reference proteome</keyword>
<dbReference type="InterPro" id="IPR007387">
    <property type="entry name" value="TRAP_DctQ"/>
</dbReference>
<evidence type="ECO:0000256" key="6">
    <source>
        <dbReference type="ARBA" id="ARBA00022989"/>
    </source>
</evidence>
<dbReference type="PANTHER" id="PTHR35011:SF11">
    <property type="entry name" value="TRAP TRANSPORTER SMALL PERMEASE PROTEIN"/>
    <property type="match status" value="1"/>
</dbReference>
<keyword evidence="3" id="KW-1003">Cell membrane</keyword>
<keyword evidence="7 9" id="KW-0472">Membrane</keyword>
<gene>
    <name evidence="11" type="ORF">IX53_05730</name>
</gene>
<keyword evidence="4" id="KW-0997">Cell inner membrane</keyword>
<evidence type="ECO:0000256" key="4">
    <source>
        <dbReference type="ARBA" id="ARBA00022519"/>
    </source>
</evidence>
<evidence type="ECO:0000259" key="10">
    <source>
        <dbReference type="Pfam" id="PF04290"/>
    </source>
</evidence>
<dbReference type="EMBL" id="CP011232">
    <property type="protein sequence ID" value="AKI97400.1"/>
    <property type="molecule type" value="Genomic_DNA"/>
</dbReference>
<comment type="similarity">
    <text evidence="8">Belongs to the TRAP transporter small permease family.</text>
</comment>
<evidence type="ECO:0000313" key="11">
    <source>
        <dbReference type="EMBL" id="AKI97400.1"/>
    </source>
</evidence>
<evidence type="ECO:0000256" key="3">
    <source>
        <dbReference type="ARBA" id="ARBA00022475"/>
    </source>
</evidence>
<feature type="transmembrane region" description="Helical" evidence="9">
    <location>
        <begin position="89"/>
        <end position="110"/>
    </location>
</feature>
<dbReference type="GO" id="GO:0005886">
    <property type="term" value="C:plasma membrane"/>
    <property type="evidence" value="ECO:0007669"/>
    <property type="project" value="UniProtKB-SubCell"/>
</dbReference>
<dbReference type="STRING" id="1330330.IX53_05730"/>
<evidence type="ECO:0000256" key="2">
    <source>
        <dbReference type="ARBA" id="ARBA00022448"/>
    </source>
</evidence>
<dbReference type="PANTHER" id="PTHR35011">
    <property type="entry name" value="2,3-DIKETO-L-GULONATE TRAP TRANSPORTER SMALL PERMEASE PROTEIN YIAM"/>
    <property type="match status" value="1"/>
</dbReference>
<dbReference type="GO" id="GO:0015740">
    <property type="term" value="P:C4-dicarboxylate transport"/>
    <property type="evidence" value="ECO:0007669"/>
    <property type="project" value="TreeGrafter"/>
</dbReference>
<keyword evidence="5 9" id="KW-0812">Transmembrane</keyword>
<protein>
    <recommendedName>
        <fullName evidence="10">Tripartite ATP-independent periplasmic transporters DctQ component domain-containing protein</fullName>
    </recommendedName>
</protein>
<evidence type="ECO:0000313" key="12">
    <source>
        <dbReference type="Proteomes" id="UP000035159"/>
    </source>
</evidence>
<evidence type="ECO:0000256" key="9">
    <source>
        <dbReference type="SAM" id="Phobius"/>
    </source>
</evidence>
<evidence type="ECO:0000256" key="8">
    <source>
        <dbReference type="ARBA" id="ARBA00038436"/>
    </source>
</evidence>
<feature type="transmembrane region" description="Helical" evidence="9">
    <location>
        <begin position="55"/>
        <end position="77"/>
    </location>
</feature>
<proteinExistence type="inferred from homology"/>
<evidence type="ECO:0000256" key="7">
    <source>
        <dbReference type="ARBA" id="ARBA00023136"/>
    </source>
</evidence>
<keyword evidence="2" id="KW-0813">Transport</keyword>
<dbReference type="PATRIC" id="fig|1330330.3.peg.1159"/>
<feature type="domain" description="Tripartite ATP-independent periplasmic transporters DctQ component" evidence="10">
    <location>
        <begin position="26"/>
        <end position="153"/>
    </location>
</feature>
<sequence length="165" mass="19010">MDVVRQVFSIIEKVIIALLVVALTLMVVFIFSQVFARFVLNKPLSWTEELSRHLMIWMVFLATAVGYRHGAHLFIDLLPSKLSKKGKMVLLIIFDSIIIYFLTIMFVYGLELVEKTSFQYSAALQYKMSYVYMSLPAGAIFMFIFSIEKILEHLGLLKERGGQEK</sequence>
<dbReference type="Pfam" id="PF04290">
    <property type="entry name" value="DctQ"/>
    <property type="match status" value="1"/>
</dbReference>
<dbReference type="GO" id="GO:0022857">
    <property type="term" value="F:transmembrane transporter activity"/>
    <property type="evidence" value="ECO:0007669"/>
    <property type="project" value="TreeGrafter"/>
</dbReference>
<evidence type="ECO:0000256" key="5">
    <source>
        <dbReference type="ARBA" id="ARBA00022692"/>
    </source>
</evidence>
<dbReference type="KEGG" id="kpf:IX53_05730"/>
<organism evidence="11 12">
    <name type="scientific">Kosmotoga pacifica</name>
    <dbReference type="NCBI Taxonomy" id="1330330"/>
    <lineage>
        <taxon>Bacteria</taxon>
        <taxon>Thermotogati</taxon>
        <taxon>Thermotogota</taxon>
        <taxon>Thermotogae</taxon>
        <taxon>Kosmotogales</taxon>
        <taxon>Kosmotogaceae</taxon>
        <taxon>Kosmotoga</taxon>
    </lineage>
</organism>
<comment type="subcellular location">
    <subcellularLocation>
        <location evidence="1">Cell inner membrane</location>
        <topology evidence="1">Multi-pass membrane protein</topology>
    </subcellularLocation>
</comment>
<feature type="transmembrane region" description="Helical" evidence="9">
    <location>
        <begin position="14"/>
        <end position="35"/>
    </location>
</feature>
<name>A0A0G2Z721_9BACT</name>
<dbReference type="InterPro" id="IPR055348">
    <property type="entry name" value="DctQ"/>
</dbReference>
<accession>A0A0G2Z721</accession>
<dbReference type="AlphaFoldDB" id="A0A0G2Z721"/>
<reference evidence="11 12" key="1">
    <citation type="submission" date="2015-04" db="EMBL/GenBank/DDBJ databases">
        <title>Complete Genome Sequence of Kosmotoga pacifica SLHLJ1.</title>
        <authorList>
            <person name="Jiang L.J."/>
            <person name="Shao Z.Z."/>
            <person name="Jebbar M."/>
        </authorList>
    </citation>
    <scope>NUCLEOTIDE SEQUENCE [LARGE SCALE GENOMIC DNA]</scope>
    <source>
        <strain evidence="11 12">SLHLJ1</strain>
    </source>
</reference>
<feature type="transmembrane region" description="Helical" evidence="9">
    <location>
        <begin position="130"/>
        <end position="151"/>
    </location>
</feature>